<evidence type="ECO:0000256" key="6">
    <source>
        <dbReference type="ARBA" id="ARBA00022989"/>
    </source>
</evidence>
<dbReference type="PRINTS" id="PR01264">
    <property type="entry name" value="MECHCHANNEL"/>
</dbReference>
<evidence type="ECO:0000256" key="7">
    <source>
        <dbReference type="ARBA" id="ARBA00023065"/>
    </source>
</evidence>
<dbReference type="InterPro" id="IPR036019">
    <property type="entry name" value="MscL_channel"/>
</dbReference>
<dbReference type="Pfam" id="PF01741">
    <property type="entry name" value="MscL"/>
    <property type="match status" value="1"/>
</dbReference>
<comment type="subunit">
    <text evidence="10">Homopentamer.</text>
</comment>
<comment type="subcellular location">
    <subcellularLocation>
        <location evidence="10">Cell inner membrane</location>
        <topology evidence="10">Multi-pass membrane protein</topology>
    </subcellularLocation>
    <subcellularLocation>
        <location evidence="1">Cell membrane</location>
        <topology evidence="1">Multi-pass membrane protein</topology>
    </subcellularLocation>
</comment>
<dbReference type="EMBL" id="JAUEDK010000005">
    <property type="protein sequence ID" value="MDN0074074.1"/>
    <property type="molecule type" value="Genomic_DNA"/>
</dbReference>
<keyword evidence="6 10" id="KW-1133">Transmembrane helix</keyword>
<accession>A0ABT7XJV4</accession>
<dbReference type="Gene3D" id="1.10.1200.120">
    <property type="entry name" value="Large-conductance mechanosensitive channel, MscL, domain 1"/>
    <property type="match status" value="1"/>
</dbReference>
<evidence type="ECO:0000256" key="9">
    <source>
        <dbReference type="ARBA" id="ARBA00023303"/>
    </source>
</evidence>
<gene>
    <name evidence="10 11" type="primary">mscL</name>
    <name evidence="11" type="ORF">QU481_04120</name>
</gene>
<dbReference type="NCBIfam" id="NF001843">
    <property type="entry name" value="PRK00567.1-4"/>
    <property type="match status" value="1"/>
</dbReference>
<dbReference type="NCBIfam" id="TIGR00220">
    <property type="entry name" value="mscL"/>
    <property type="match status" value="1"/>
</dbReference>
<evidence type="ECO:0000313" key="11">
    <source>
        <dbReference type="EMBL" id="MDN0074074.1"/>
    </source>
</evidence>
<evidence type="ECO:0000256" key="1">
    <source>
        <dbReference type="ARBA" id="ARBA00004651"/>
    </source>
</evidence>
<keyword evidence="5 10" id="KW-0812">Transmembrane</keyword>
<keyword evidence="4 10" id="KW-1003">Cell membrane</keyword>
<dbReference type="RefSeq" id="WP_289828620.1">
    <property type="nucleotide sequence ID" value="NZ_JAUEDK010000005.1"/>
</dbReference>
<keyword evidence="7 10" id="KW-0406">Ion transport</keyword>
<dbReference type="InterPro" id="IPR037673">
    <property type="entry name" value="MSC/AndL"/>
</dbReference>
<name>A0ABT7XJV4_9NEIS</name>
<evidence type="ECO:0000256" key="2">
    <source>
        <dbReference type="ARBA" id="ARBA00007254"/>
    </source>
</evidence>
<keyword evidence="12" id="KW-1185">Reference proteome</keyword>
<dbReference type="InterPro" id="IPR019823">
    <property type="entry name" value="Mechanosensitive_channel_CS"/>
</dbReference>
<evidence type="ECO:0000313" key="12">
    <source>
        <dbReference type="Proteomes" id="UP001168540"/>
    </source>
</evidence>
<keyword evidence="3 10" id="KW-0813">Transport</keyword>
<protein>
    <recommendedName>
        <fullName evidence="10">Large-conductance mechanosensitive channel</fullName>
    </recommendedName>
</protein>
<keyword evidence="9 10" id="KW-0407">Ion channel</keyword>
<dbReference type="Proteomes" id="UP001168540">
    <property type="component" value="Unassembled WGS sequence"/>
</dbReference>
<dbReference type="PANTHER" id="PTHR30266">
    <property type="entry name" value="MECHANOSENSITIVE CHANNEL MSCL"/>
    <property type="match status" value="1"/>
</dbReference>
<evidence type="ECO:0000256" key="4">
    <source>
        <dbReference type="ARBA" id="ARBA00022475"/>
    </source>
</evidence>
<keyword evidence="8 10" id="KW-0472">Membrane</keyword>
<reference evidence="11" key="1">
    <citation type="submission" date="2023-06" db="EMBL/GenBank/DDBJ databases">
        <authorList>
            <person name="Zhang S."/>
        </authorList>
    </citation>
    <scope>NUCLEOTIDE SEQUENCE</scope>
    <source>
        <strain evidence="11">SG2303</strain>
    </source>
</reference>
<feature type="transmembrane region" description="Helical" evidence="10">
    <location>
        <begin position="87"/>
        <end position="108"/>
    </location>
</feature>
<dbReference type="NCBIfam" id="NF010557">
    <property type="entry name" value="PRK13952.1"/>
    <property type="match status" value="1"/>
</dbReference>
<dbReference type="HAMAP" id="MF_00115">
    <property type="entry name" value="MscL"/>
    <property type="match status" value="1"/>
</dbReference>
<dbReference type="SUPFAM" id="SSF81330">
    <property type="entry name" value="Gated mechanosensitive channel"/>
    <property type="match status" value="1"/>
</dbReference>
<dbReference type="PANTHER" id="PTHR30266:SF2">
    <property type="entry name" value="LARGE-CONDUCTANCE MECHANOSENSITIVE CHANNEL"/>
    <property type="match status" value="1"/>
</dbReference>
<evidence type="ECO:0000256" key="3">
    <source>
        <dbReference type="ARBA" id="ARBA00022448"/>
    </source>
</evidence>
<dbReference type="InterPro" id="IPR001185">
    <property type="entry name" value="MS_channel"/>
</dbReference>
<dbReference type="PROSITE" id="PS01327">
    <property type="entry name" value="MSCL"/>
    <property type="match status" value="1"/>
</dbReference>
<evidence type="ECO:0000256" key="8">
    <source>
        <dbReference type="ARBA" id="ARBA00023136"/>
    </source>
</evidence>
<evidence type="ECO:0000256" key="10">
    <source>
        <dbReference type="HAMAP-Rule" id="MF_00115"/>
    </source>
</evidence>
<organism evidence="11 12">
    <name type="scientific">Crenobacter oryzisoli</name>
    <dbReference type="NCBI Taxonomy" id="3056844"/>
    <lineage>
        <taxon>Bacteria</taxon>
        <taxon>Pseudomonadati</taxon>
        <taxon>Pseudomonadota</taxon>
        <taxon>Betaproteobacteria</taxon>
        <taxon>Neisseriales</taxon>
        <taxon>Neisseriaceae</taxon>
        <taxon>Crenobacter</taxon>
    </lineage>
</organism>
<proteinExistence type="inferred from homology"/>
<feature type="transmembrane region" description="Helical" evidence="10">
    <location>
        <begin position="12"/>
        <end position="33"/>
    </location>
</feature>
<evidence type="ECO:0000256" key="5">
    <source>
        <dbReference type="ARBA" id="ARBA00022692"/>
    </source>
</evidence>
<comment type="similarity">
    <text evidence="2 10">Belongs to the MscL family.</text>
</comment>
<keyword evidence="10" id="KW-0997">Cell inner membrane</keyword>
<sequence>MALLKEFKEFAMRGNVIDLAVGVVIGGAFGSIVKSLVDDVIMPPIGLLIGNVDFSNLFIVLKEGTKQAGPYVSVAAAKAAGAVTLNIGLFINALVSFLIVAFAIFMLVKAINRLKREEAPAPVEATTKDCPHCLSSIPLKATRCPLCTSQLDAA</sequence>
<comment type="caution">
    <text evidence="11">The sequence shown here is derived from an EMBL/GenBank/DDBJ whole genome shotgun (WGS) entry which is preliminary data.</text>
</comment>
<comment type="function">
    <text evidence="10">Channel that opens in response to stretch forces in the membrane lipid bilayer. May participate in the regulation of osmotic pressure changes within the cell.</text>
</comment>